<protein>
    <submittedName>
        <fullName evidence="1">Uncharacterized protein</fullName>
    </submittedName>
</protein>
<evidence type="ECO:0000313" key="1">
    <source>
        <dbReference type="EMBL" id="MBX52875.1"/>
    </source>
</evidence>
<name>A0A2P2PDR5_RHIMU</name>
<proteinExistence type="predicted"/>
<sequence length="70" mass="8289">MHDLNAILFFGGIDNKNYFHKSSHLQHLQQYSENVFWPPLYLQPFLLCVYKQDFGFFTLLTILVILTPVL</sequence>
<dbReference type="AlphaFoldDB" id="A0A2P2PDR5"/>
<dbReference type="EMBL" id="GGEC01072391">
    <property type="protein sequence ID" value="MBX52875.1"/>
    <property type="molecule type" value="Transcribed_RNA"/>
</dbReference>
<accession>A0A2P2PDR5</accession>
<reference evidence="1" key="1">
    <citation type="submission" date="2018-02" db="EMBL/GenBank/DDBJ databases">
        <title>Rhizophora mucronata_Transcriptome.</title>
        <authorList>
            <person name="Meera S.P."/>
            <person name="Sreeshan A."/>
            <person name="Augustine A."/>
        </authorList>
    </citation>
    <scope>NUCLEOTIDE SEQUENCE</scope>
    <source>
        <tissue evidence="1">Leaf</tissue>
    </source>
</reference>
<organism evidence="1">
    <name type="scientific">Rhizophora mucronata</name>
    <name type="common">Asiatic mangrove</name>
    <dbReference type="NCBI Taxonomy" id="61149"/>
    <lineage>
        <taxon>Eukaryota</taxon>
        <taxon>Viridiplantae</taxon>
        <taxon>Streptophyta</taxon>
        <taxon>Embryophyta</taxon>
        <taxon>Tracheophyta</taxon>
        <taxon>Spermatophyta</taxon>
        <taxon>Magnoliopsida</taxon>
        <taxon>eudicotyledons</taxon>
        <taxon>Gunneridae</taxon>
        <taxon>Pentapetalae</taxon>
        <taxon>rosids</taxon>
        <taxon>fabids</taxon>
        <taxon>Malpighiales</taxon>
        <taxon>Rhizophoraceae</taxon>
        <taxon>Rhizophora</taxon>
    </lineage>
</organism>